<evidence type="ECO:0000313" key="5">
    <source>
        <dbReference type="Proteomes" id="UP001591681"/>
    </source>
</evidence>
<dbReference type="InterPro" id="IPR003006">
    <property type="entry name" value="Ig/MHC_CS"/>
</dbReference>
<dbReference type="Pfam" id="PF07654">
    <property type="entry name" value="C1-set"/>
    <property type="match status" value="1"/>
</dbReference>
<dbReference type="AlphaFoldDB" id="A0ABD1JZ42"/>
<dbReference type="InterPro" id="IPR003597">
    <property type="entry name" value="Ig_C1-set"/>
</dbReference>
<name>A0ABD1JZ42_9TELE</name>
<dbReference type="SUPFAM" id="SSF48726">
    <property type="entry name" value="Immunoglobulin"/>
    <property type="match status" value="1"/>
</dbReference>
<protein>
    <recommendedName>
        <fullName evidence="3">Ig-like domain-containing protein</fullName>
    </recommendedName>
</protein>
<dbReference type="InterPro" id="IPR007110">
    <property type="entry name" value="Ig-like_dom"/>
</dbReference>
<evidence type="ECO:0000313" key="4">
    <source>
        <dbReference type="EMBL" id="KAL2092100.1"/>
    </source>
</evidence>
<comment type="caution">
    <text evidence="4">The sequence shown here is derived from an EMBL/GenBank/DDBJ whole genome shotgun (WGS) entry which is preliminary data.</text>
</comment>
<gene>
    <name evidence="4" type="ORF">ACEWY4_011898</name>
</gene>
<dbReference type="Proteomes" id="UP001591681">
    <property type="component" value="Unassembled WGS sequence"/>
</dbReference>
<keyword evidence="5" id="KW-1185">Reference proteome</keyword>
<dbReference type="PROSITE" id="PS00290">
    <property type="entry name" value="IG_MHC"/>
    <property type="match status" value="1"/>
</dbReference>
<evidence type="ECO:0000256" key="2">
    <source>
        <dbReference type="SAM" id="SignalP"/>
    </source>
</evidence>
<evidence type="ECO:0000256" key="1">
    <source>
        <dbReference type="ARBA" id="ARBA00023319"/>
    </source>
</evidence>
<dbReference type="InterPro" id="IPR036179">
    <property type="entry name" value="Ig-like_dom_sf"/>
</dbReference>
<keyword evidence="2" id="KW-0732">Signal</keyword>
<keyword evidence="1" id="KW-0393">Immunoglobulin domain</keyword>
<reference evidence="4 5" key="1">
    <citation type="submission" date="2024-09" db="EMBL/GenBank/DDBJ databases">
        <title>A chromosome-level genome assembly of Gray's grenadier anchovy, Coilia grayii.</title>
        <authorList>
            <person name="Fu Z."/>
        </authorList>
    </citation>
    <scope>NUCLEOTIDE SEQUENCE [LARGE SCALE GENOMIC DNA]</scope>
    <source>
        <strain evidence="4">G4</strain>
        <tissue evidence="4">Muscle</tissue>
    </source>
</reference>
<feature type="domain" description="Ig-like" evidence="3">
    <location>
        <begin position="26"/>
        <end position="117"/>
    </location>
</feature>
<dbReference type="Gene3D" id="2.60.40.10">
    <property type="entry name" value="Immunoglobulins"/>
    <property type="match status" value="1"/>
</dbReference>
<feature type="signal peptide" evidence="2">
    <location>
        <begin position="1"/>
        <end position="17"/>
    </location>
</feature>
<proteinExistence type="predicted"/>
<dbReference type="PROSITE" id="PS50835">
    <property type="entry name" value="IG_LIKE"/>
    <property type="match status" value="1"/>
</dbReference>
<accession>A0ABD1JZ42</accession>
<feature type="chain" id="PRO_5044803988" description="Ig-like domain-containing protein" evidence="2">
    <location>
        <begin position="18"/>
        <end position="125"/>
    </location>
</feature>
<dbReference type="EMBL" id="JBHFQA010000010">
    <property type="protein sequence ID" value="KAL2092100.1"/>
    <property type="molecule type" value="Genomic_DNA"/>
</dbReference>
<dbReference type="InterPro" id="IPR013783">
    <property type="entry name" value="Ig-like_fold"/>
</dbReference>
<sequence>MLLHLLTLQLIAMHVRSELLATLSPPHHMPGPHGSGQGGLTILVCVISNILNGDLEVAWISRRSAGAQPAPFNLIRGQDGSHSAMAVISVASSEWDSYMCFVSHRGFSTVTQTQYVGFPNKTTGG</sequence>
<evidence type="ECO:0000259" key="3">
    <source>
        <dbReference type="PROSITE" id="PS50835"/>
    </source>
</evidence>
<organism evidence="4 5">
    <name type="scientific">Coilia grayii</name>
    <name type="common">Gray's grenadier anchovy</name>
    <dbReference type="NCBI Taxonomy" id="363190"/>
    <lineage>
        <taxon>Eukaryota</taxon>
        <taxon>Metazoa</taxon>
        <taxon>Chordata</taxon>
        <taxon>Craniata</taxon>
        <taxon>Vertebrata</taxon>
        <taxon>Euteleostomi</taxon>
        <taxon>Actinopterygii</taxon>
        <taxon>Neopterygii</taxon>
        <taxon>Teleostei</taxon>
        <taxon>Clupei</taxon>
        <taxon>Clupeiformes</taxon>
        <taxon>Clupeoidei</taxon>
        <taxon>Engraulidae</taxon>
        <taxon>Coilinae</taxon>
        <taxon>Coilia</taxon>
    </lineage>
</organism>